<evidence type="ECO:0000313" key="1">
    <source>
        <dbReference type="EMBL" id="MFD1292668.1"/>
    </source>
</evidence>
<name>A0ABW3WKI8_9FLAO</name>
<dbReference type="EMBL" id="JBHTMV010000002">
    <property type="protein sequence ID" value="MFD1292668.1"/>
    <property type="molecule type" value="Genomic_DNA"/>
</dbReference>
<protein>
    <submittedName>
        <fullName evidence="1">Uncharacterized protein</fullName>
    </submittedName>
</protein>
<accession>A0ABW3WKI8</accession>
<reference evidence="2" key="1">
    <citation type="journal article" date="2019" name="Int. J. Syst. Evol. Microbiol.">
        <title>The Global Catalogue of Microorganisms (GCM) 10K type strain sequencing project: providing services to taxonomists for standard genome sequencing and annotation.</title>
        <authorList>
            <consortium name="The Broad Institute Genomics Platform"/>
            <consortium name="The Broad Institute Genome Sequencing Center for Infectious Disease"/>
            <person name="Wu L."/>
            <person name="Ma J."/>
        </authorList>
    </citation>
    <scope>NUCLEOTIDE SEQUENCE [LARGE SCALE GENOMIC DNA]</scope>
    <source>
        <strain evidence="2">CCUG 62221</strain>
    </source>
</reference>
<dbReference type="RefSeq" id="WP_386807405.1">
    <property type="nucleotide sequence ID" value="NZ_JBHTMV010000002.1"/>
</dbReference>
<evidence type="ECO:0000313" key="2">
    <source>
        <dbReference type="Proteomes" id="UP001597241"/>
    </source>
</evidence>
<organism evidence="1 2">
    <name type="scientific">Lutibacter holmesii</name>
    <dbReference type="NCBI Taxonomy" id="1137985"/>
    <lineage>
        <taxon>Bacteria</taxon>
        <taxon>Pseudomonadati</taxon>
        <taxon>Bacteroidota</taxon>
        <taxon>Flavobacteriia</taxon>
        <taxon>Flavobacteriales</taxon>
        <taxon>Flavobacteriaceae</taxon>
        <taxon>Lutibacter</taxon>
    </lineage>
</organism>
<gene>
    <name evidence="1" type="ORF">ACFQ5N_02360</name>
</gene>
<comment type="caution">
    <text evidence="1">The sequence shown here is derived from an EMBL/GenBank/DDBJ whole genome shotgun (WGS) entry which is preliminary data.</text>
</comment>
<sequence length="44" mass="5395">MVKKVMAKVKRTYKKPQECNNKELCYPEDWFENIEKCKKCNKLK</sequence>
<proteinExistence type="predicted"/>
<keyword evidence="2" id="KW-1185">Reference proteome</keyword>
<dbReference type="Proteomes" id="UP001597241">
    <property type="component" value="Unassembled WGS sequence"/>
</dbReference>